<dbReference type="Proteomes" id="UP000003692">
    <property type="component" value="Unassembled WGS sequence"/>
</dbReference>
<dbReference type="HOGENOM" id="CLU_2733608_0_0_6"/>
<accession>D4F0H7</accession>
<organism evidence="1 2">
    <name type="scientific">Edwardsiella tarda ATCC 23685</name>
    <dbReference type="NCBI Taxonomy" id="500638"/>
    <lineage>
        <taxon>Bacteria</taxon>
        <taxon>Pseudomonadati</taxon>
        <taxon>Pseudomonadota</taxon>
        <taxon>Gammaproteobacteria</taxon>
        <taxon>Enterobacterales</taxon>
        <taxon>Hafniaceae</taxon>
        <taxon>Edwardsiella</taxon>
    </lineage>
</organism>
<proteinExistence type="predicted"/>
<evidence type="ECO:0000313" key="2">
    <source>
        <dbReference type="Proteomes" id="UP000003692"/>
    </source>
</evidence>
<dbReference type="AlphaFoldDB" id="D4F0H7"/>
<comment type="caution">
    <text evidence="1">The sequence shown here is derived from an EMBL/GenBank/DDBJ whole genome shotgun (WGS) entry which is preliminary data.</text>
</comment>
<evidence type="ECO:0000313" key="1">
    <source>
        <dbReference type="EMBL" id="EFE24681.1"/>
    </source>
</evidence>
<reference evidence="1 2" key="1">
    <citation type="submission" date="2010-02" db="EMBL/GenBank/DDBJ databases">
        <authorList>
            <person name="Weinstock G."/>
            <person name="Sodergren E."/>
            <person name="Clifton S."/>
            <person name="Fulton L."/>
            <person name="Fulton B."/>
            <person name="Courtney L."/>
            <person name="Fronick C."/>
            <person name="Harrison M."/>
            <person name="Strong C."/>
            <person name="Farmer C."/>
            <person name="Delahaunty K."/>
            <person name="Markovic C."/>
            <person name="Hall O."/>
            <person name="Minx P."/>
            <person name="Tomlinson C."/>
            <person name="Mitreva M."/>
            <person name="Nelson J."/>
            <person name="Hou S."/>
            <person name="Wollam A."/>
            <person name="Pepin K.H."/>
            <person name="Johnson M."/>
            <person name="Bhonagiri V."/>
            <person name="Zhang X."/>
            <person name="Suruliraj S."/>
            <person name="Warren W."/>
            <person name="Chinwalla A."/>
            <person name="Mardis E.R."/>
            <person name="Wilson R.K."/>
        </authorList>
    </citation>
    <scope>NUCLEOTIDE SEQUENCE [LARGE SCALE GENOMIC DNA]</scope>
    <source>
        <strain evidence="1 2">ATCC 23685</strain>
    </source>
</reference>
<sequence>MLWQLTQNSVVLVILMPTCGRMINARPMTMPSTSNASTDQRVLGRFSLFQSFFIAISCHDEEERVMRDLID</sequence>
<gene>
    <name evidence="1" type="ORF">EDWATA_00200</name>
</gene>
<dbReference type="EMBL" id="ADGK01000011">
    <property type="protein sequence ID" value="EFE24681.1"/>
    <property type="molecule type" value="Genomic_DNA"/>
</dbReference>
<name>D4F0H7_EDWTA</name>
<protein>
    <submittedName>
        <fullName evidence="1">Uncharacterized protein</fullName>
    </submittedName>
</protein>